<dbReference type="GO" id="GO:0016987">
    <property type="term" value="F:sigma factor activity"/>
    <property type="evidence" value="ECO:0007669"/>
    <property type="project" value="UniProtKB-KW"/>
</dbReference>
<comment type="similarity">
    <text evidence="1">Belongs to the sigma-70 factor family. ECF subfamily.</text>
</comment>
<dbReference type="InterPro" id="IPR014284">
    <property type="entry name" value="RNA_pol_sigma-70_dom"/>
</dbReference>
<evidence type="ECO:0000313" key="7">
    <source>
        <dbReference type="EMBL" id="RPE05497.1"/>
    </source>
</evidence>
<dbReference type="InterPro" id="IPR036388">
    <property type="entry name" value="WH-like_DNA-bd_sf"/>
</dbReference>
<evidence type="ECO:0000259" key="6">
    <source>
        <dbReference type="Pfam" id="PF08281"/>
    </source>
</evidence>
<dbReference type="Pfam" id="PF08281">
    <property type="entry name" value="Sigma70_r4_2"/>
    <property type="match status" value="1"/>
</dbReference>
<accession>A0A3N4PMF1</accession>
<feature type="domain" description="RNA polymerase sigma factor 70 region 4 type 2" evidence="6">
    <location>
        <begin position="143"/>
        <end position="194"/>
    </location>
</feature>
<dbReference type="AlphaFoldDB" id="A0A3N4PMF1"/>
<gene>
    <name evidence="7" type="ORF">EGT74_24240</name>
</gene>
<evidence type="ECO:0000256" key="4">
    <source>
        <dbReference type="ARBA" id="ARBA00023163"/>
    </source>
</evidence>
<reference evidence="7 8" key="1">
    <citation type="submission" date="2018-11" db="EMBL/GenBank/DDBJ databases">
        <title>Chitinophaga lutea sp.nov., isolate from arsenic contaminated soil.</title>
        <authorList>
            <person name="Zong Y."/>
        </authorList>
    </citation>
    <scope>NUCLEOTIDE SEQUENCE [LARGE SCALE GENOMIC DNA]</scope>
    <source>
        <strain evidence="7 8">ZY74</strain>
    </source>
</reference>
<dbReference type="InterPro" id="IPR039425">
    <property type="entry name" value="RNA_pol_sigma-70-like"/>
</dbReference>
<dbReference type="PANTHER" id="PTHR43133:SF46">
    <property type="entry name" value="RNA POLYMERASE SIGMA-70 FACTOR ECF SUBFAMILY"/>
    <property type="match status" value="1"/>
</dbReference>
<keyword evidence="2" id="KW-0805">Transcription regulation</keyword>
<evidence type="ECO:0000256" key="3">
    <source>
        <dbReference type="ARBA" id="ARBA00023082"/>
    </source>
</evidence>
<organism evidence="7 8">
    <name type="scientific">Chitinophaga lutea</name>
    <dbReference type="NCBI Taxonomy" id="2488634"/>
    <lineage>
        <taxon>Bacteria</taxon>
        <taxon>Pseudomonadati</taxon>
        <taxon>Bacteroidota</taxon>
        <taxon>Chitinophagia</taxon>
        <taxon>Chitinophagales</taxon>
        <taxon>Chitinophagaceae</taxon>
        <taxon>Chitinophaga</taxon>
    </lineage>
</organism>
<dbReference type="GO" id="GO:0006352">
    <property type="term" value="P:DNA-templated transcription initiation"/>
    <property type="evidence" value="ECO:0007669"/>
    <property type="project" value="InterPro"/>
</dbReference>
<dbReference type="InterPro" id="IPR013324">
    <property type="entry name" value="RNA_pol_sigma_r3/r4-like"/>
</dbReference>
<dbReference type="Gene3D" id="1.10.10.10">
    <property type="entry name" value="Winged helix-like DNA-binding domain superfamily/Winged helix DNA-binding domain"/>
    <property type="match status" value="1"/>
</dbReference>
<keyword evidence="8" id="KW-1185">Reference proteome</keyword>
<dbReference type="Proteomes" id="UP000278351">
    <property type="component" value="Unassembled WGS sequence"/>
</dbReference>
<dbReference type="InterPro" id="IPR014327">
    <property type="entry name" value="RNA_pol_sigma70_bacteroid"/>
</dbReference>
<dbReference type="InterPro" id="IPR007627">
    <property type="entry name" value="RNA_pol_sigma70_r2"/>
</dbReference>
<dbReference type="EMBL" id="RPDH01000003">
    <property type="protein sequence ID" value="RPE05497.1"/>
    <property type="molecule type" value="Genomic_DNA"/>
</dbReference>
<dbReference type="SUPFAM" id="SSF88659">
    <property type="entry name" value="Sigma3 and sigma4 domains of RNA polymerase sigma factors"/>
    <property type="match status" value="1"/>
</dbReference>
<keyword evidence="3" id="KW-0731">Sigma factor</keyword>
<dbReference type="CDD" id="cd06171">
    <property type="entry name" value="Sigma70_r4"/>
    <property type="match status" value="1"/>
</dbReference>
<evidence type="ECO:0000313" key="8">
    <source>
        <dbReference type="Proteomes" id="UP000278351"/>
    </source>
</evidence>
<dbReference type="PANTHER" id="PTHR43133">
    <property type="entry name" value="RNA POLYMERASE ECF-TYPE SIGMA FACTO"/>
    <property type="match status" value="1"/>
</dbReference>
<keyword evidence="4" id="KW-0804">Transcription</keyword>
<sequence>MAFHAYTGHYIPLITVYYTLQVIPLYNETALLARVAEGDETAFRRVFDHYWDNVYGVALAFTKSAAIAEEMVQDVFLKIWLKREKLSGVEKFDGYLFMVARNHIFNELRRKVKEEEFTDHLFGYFLETAQTPDAPLLCKELEQMVETAVAGLPPQQRAVYQMSRRQGLSQEEIADSLNISRHTVKSHMNKALQAIRHYMQQRHETEILLVIYFFCRN</sequence>
<dbReference type="GO" id="GO:0003677">
    <property type="term" value="F:DNA binding"/>
    <property type="evidence" value="ECO:0007669"/>
    <property type="project" value="InterPro"/>
</dbReference>
<proteinExistence type="inferred from homology"/>
<dbReference type="SUPFAM" id="SSF88946">
    <property type="entry name" value="Sigma2 domain of RNA polymerase sigma factors"/>
    <property type="match status" value="1"/>
</dbReference>
<dbReference type="Pfam" id="PF04542">
    <property type="entry name" value="Sigma70_r2"/>
    <property type="match status" value="1"/>
</dbReference>
<evidence type="ECO:0000256" key="2">
    <source>
        <dbReference type="ARBA" id="ARBA00023015"/>
    </source>
</evidence>
<evidence type="ECO:0000259" key="5">
    <source>
        <dbReference type="Pfam" id="PF04542"/>
    </source>
</evidence>
<evidence type="ECO:0000256" key="1">
    <source>
        <dbReference type="ARBA" id="ARBA00010641"/>
    </source>
</evidence>
<protein>
    <submittedName>
        <fullName evidence="7">RNA polymerase sigma-70 factor</fullName>
    </submittedName>
</protein>
<dbReference type="NCBIfam" id="TIGR02985">
    <property type="entry name" value="Sig70_bacteroi1"/>
    <property type="match status" value="1"/>
</dbReference>
<dbReference type="Gene3D" id="1.10.1740.10">
    <property type="match status" value="1"/>
</dbReference>
<dbReference type="NCBIfam" id="TIGR02937">
    <property type="entry name" value="sigma70-ECF"/>
    <property type="match status" value="1"/>
</dbReference>
<comment type="caution">
    <text evidence="7">The sequence shown here is derived from an EMBL/GenBank/DDBJ whole genome shotgun (WGS) entry which is preliminary data.</text>
</comment>
<dbReference type="InterPro" id="IPR013249">
    <property type="entry name" value="RNA_pol_sigma70_r4_t2"/>
</dbReference>
<name>A0A3N4PMF1_9BACT</name>
<feature type="domain" description="RNA polymerase sigma-70 region 2" evidence="5">
    <location>
        <begin position="47"/>
        <end position="111"/>
    </location>
</feature>
<dbReference type="InterPro" id="IPR013325">
    <property type="entry name" value="RNA_pol_sigma_r2"/>
</dbReference>